<comment type="caution">
    <text evidence="2">The sequence shown here is derived from an EMBL/GenBank/DDBJ whole genome shotgun (WGS) entry which is preliminary data.</text>
</comment>
<keyword evidence="3" id="KW-1185">Reference proteome</keyword>
<evidence type="ECO:0000313" key="2">
    <source>
        <dbReference type="EMBL" id="RDC56341.1"/>
    </source>
</evidence>
<accession>A0A369PUL1</accession>
<dbReference type="RefSeq" id="WP_115403070.1">
    <property type="nucleotide sequence ID" value="NZ_QPKV01000004.1"/>
</dbReference>
<feature type="signal peptide" evidence="1">
    <location>
        <begin position="1"/>
        <end position="22"/>
    </location>
</feature>
<protein>
    <submittedName>
        <fullName evidence="2">Uncharacterized protein</fullName>
    </submittedName>
</protein>
<evidence type="ECO:0000313" key="3">
    <source>
        <dbReference type="Proteomes" id="UP000253961"/>
    </source>
</evidence>
<dbReference type="OrthoDB" id="978867at2"/>
<reference evidence="2 3" key="1">
    <citation type="submission" date="2018-07" db="EMBL/GenBank/DDBJ databases">
        <title>Pedobacter sp. nov., isolated from soil.</title>
        <authorList>
            <person name="Zhou L.Y."/>
            <person name="Du Z.J."/>
        </authorList>
    </citation>
    <scope>NUCLEOTIDE SEQUENCE [LARGE SCALE GENOMIC DNA]</scope>
    <source>
        <strain evidence="2 3">JDX94</strain>
    </source>
</reference>
<dbReference type="Proteomes" id="UP000253961">
    <property type="component" value="Unassembled WGS sequence"/>
</dbReference>
<name>A0A369PUL1_9SPHI</name>
<feature type="chain" id="PRO_5016867808" evidence="1">
    <location>
        <begin position="23"/>
        <end position="197"/>
    </location>
</feature>
<proteinExistence type="predicted"/>
<dbReference type="AlphaFoldDB" id="A0A369PUL1"/>
<organism evidence="2 3">
    <name type="scientific">Pedobacter chinensis</name>
    <dbReference type="NCBI Taxonomy" id="2282421"/>
    <lineage>
        <taxon>Bacteria</taxon>
        <taxon>Pseudomonadati</taxon>
        <taxon>Bacteroidota</taxon>
        <taxon>Sphingobacteriia</taxon>
        <taxon>Sphingobacteriales</taxon>
        <taxon>Sphingobacteriaceae</taxon>
        <taxon>Pedobacter</taxon>
    </lineage>
</organism>
<gene>
    <name evidence="2" type="ORF">DU508_12105</name>
</gene>
<dbReference type="Gene3D" id="2.60.120.380">
    <property type="match status" value="1"/>
</dbReference>
<evidence type="ECO:0000256" key="1">
    <source>
        <dbReference type="SAM" id="SignalP"/>
    </source>
</evidence>
<keyword evidence="1" id="KW-0732">Signal</keyword>
<dbReference type="EMBL" id="QPKV01000004">
    <property type="protein sequence ID" value="RDC56341.1"/>
    <property type="molecule type" value="Genomic_DNA"/>
</dbReference>
<sequence length="197" mass="22309">MKKFFKIGLIAAISLTISAAQANDNEFSLKAKNEKQKTISFLMNDNKEFNFSIFSDNKDLLFEQKFVGSAGLTKTYDLNALPDGTYTIKVESGSTLAQYAVKISNEKALISDAKIFAVYKPVITKDKDLVTLDFEVKEKTPIEVTVFNERNDELYSEVFKDRSKLIKKFNISKADGDSLTFVVKYNNESFTKTIETR</sequence>